<gene>
    <name evidence="5" type="primary">ygjH</name>
    <name evidence="5" type="ORF">AWB68_05588</name>
</gene>
<dbReference type="Gene3D" id="2.40.50.140">
    <property type="entry name" value="Nucleic acid-binding proteins"/>
    <property type="match status" value="1"/>
</dbReference>
<dbReference type="GO" id="GO:0000049">
    <property type="term" value="F:tRNA binding"/>
    <property type="evidence" value="ECO:0007669"/>
    <property type="project" value="UniProtKB-UniRule"/>
</dbReference>
<dbReference type="EMBL" id="FCON02000083">
    <property type="protein sequence ID" value="SAL79224.1"/>
    <property type="molecule type" value="Genomic_DNA"/>
</dbReference>
<keyword evidence="6" id="KW-1185">Reference proteome</keyword>
<accession>A0A158KDT2</accession>
<dbReference type="CDD" id="cd02798">
    <property type="entry name" value="tRNA_bind_CsaA"/>
    <property type="match status" value="1"/>
</dbReference>
<dbReference type="PANTHER" id="PTHR11586">
    <property type="entry name" value="TRNA-AMINOACYLATION COFACTOR ARC1 FAMILY MEMBER"/>
    <property type="match status" value="1"/>
</dbReference>
<dbReference type="AlphaFoldDB" id="A0A158KDT2"/>
<dbReference type="NCBIfam" id="NF007494">
    <property type="entry name" value="PRK10089.1-3"/>
    <property type="match status" value="1"/>
</dbReference>
<keyword evidence="1 3" id="KW-0820">tRNA-binding</keyword>
<evidence type="ECO:0000256" key="3">
    <source>
        <dbReference type="PROSITE-ProRule" id="PRU00209"/>
    </source>
</evidence>
<dbReference type="InterPro" id="IPR012340">
    <property type="entry name" value="NA-bd_OB-fold"/>
</dbReference>
<evidence type="ECO:0000256" key="1">
    <source>
        <dbReference type="ARBA" id="ARBA00022555"/>
    </source>
</evidence>
<reference evidence="5" key="1">
    <citation type="submission" date="2016-01" db="EMBL/GenBank/DDBJ databases">
        <authorList>
            <person name="Peeters C."/>
        </authorList>
    </citation>
    <scope>NUCLEOTIDE SEQUENCE [LARGE SCALE GENOMIC DNA]</scope>
    <source>
        <strain evidence="5">LMG 22940</strain>
    </source>
</reference>
<dbReference type="RefSeq" id="WP_087647610.1">
    <property type="nucleotide sequence ID" value="NZ_FCON02000083.1"/>
</dbReference>
<dbReference type="NCBIfam" id="TIGR02222">
    <property type="entry name" value="chap_CsaA"/>
    <property type="match status" value="1"/>
</dbReference>
<dbReference type="OrthoDB" id="9794564at2"/>
<comment type="caution">
    <text evidence="5">The sequence shown here is derived from an EMBL/GenBank/DDBJ whole genome shotgun (WGS) entry which is preliminary data.</text>
</comment>
<sequence>MSETTPYEAFSMVDMRAGRIARVELNTQARRPAYKIWIDFGELGELATSGQYTALYQAEEMVGQMVVCAVNLGSRRIGGFKSEVLMLGVENADSAVVYLKPERDVAPGTKVF</sequence>
<evidence type="ECO:0000313" key="6">
    <source>
        <dbReference type="Proteomes" id="UP000054770"/>
    </source>
</evidence>
<proteinExistence type="predicted"/>
<organism evidence="5 6">
    <name type="scientific">Caballeronia choica</name>
    <dbReference type="NCBI Taxonomy" id="326476"/>
    <lineage>
        <taxon>Bacteria</taxon>
        <taxon>Pseudomonadati</taxon>
        <taxon>Pseudomonadota</taxon>
        <taxon>Betaproteobacteria</taxon>
        <taxon>Burkholderiales</taxon>
        <taxon>Burkholderiaceae</taxon>
        <taxon>Caballeronia</taxon>
    </lineage>
</organism>
<dbReference type="Proteomes" id="UP000054770">
    <property type="component" value="Unassembled WGS sequence"/>
</dbReference>
<evidence type="ECO:0000259" key="4">
    <source>
        <dbReference type="PROSITE" id="PS50886"/>
    </source>
</evidence>
<protein>
    <submittedName>
        <fullName evidence="5">tRNA-binding protein YgjH</fullName>
    </submittedName>
</protein>
<dbReference type="InterPro" id="IPR051270">
    <property type="entry name" value="Tyrosine-tRNA_ligase_regulator"/>
</dbReference>
<feature type="domain" description="TRNA-binding" evidence="4">
    <location>
        <begin position="9"/>
        <end position="112"/>
    </location>
</feature>
<evidence type="ECO:0000313" key="5">
    <source>
        <dbReference type="EMBL" id="SAL79224.1"/>
    </source>
</evidence>
<evidence type="ECO:0000256" key="2">
    <source>
        <dbReference type="ARBA" id="ARBA00022884"/>
    </source>
</evidence>
<dbReference type="PANTHER" id="PTHR11586:SF37">
    <property type="entry name" value="TRNA-BINDING DOMAIN-CONTAINING PROTEIN"/>
    <property type="match status" value="1"/>
</dbReference>
<name>A0A158KDT2_9BURK</name>
<dbReference type="PROSITE" id="PS50886">
    <property type="entry name" value="TRBD"/>
    <property type="match status" value="1"/>
</dbReference>
<dbReference type="InterPro" id="IPR008231">
    <property type="entry name" value="CsaA"/>
</dbReference>
<dbReference type="Pfam" id="PF01588">
    <property type="entry name" value="tRNA_bind"/>
    <property type="match status" value="1"/>
</dbReference>
<dbReference type="SUPFAM" id="SSF50249">
    <property type="entry name" value="Nucleic acid-binding proteins"/>
    <property type="match status" value="1"/>
</dbReference>
<keyword evidence="2 3" id="KW-0694">RNA-binding</keyword>
<dbReference type="InterPro" id="IPR002547">
    <property type="entry name" value="tRNA-bd_dom"/>
</dbReference>